<comment type="caution">
    <text evidence="1">The sequence shown here is derived from an EMBL/GenBank/DDBJ whole genome shotgun (WGS) entry which is preliminary data.</text>
</comment>
<evidence type="ECO:0000313" key="1">
    <source>
        <dbReference type="EMBL" id="GJN06581.1"/>
    </source>
</evidence>
<dbReference type="InterPro" id="IPR043459">
    <property type="entry name" value="NFD6/NOXY2-like"/>
</dbReference>
<name>A0AAV5D886_ELECO</name>
<protein>
    <submittedName>
        <fullName evidence="1">Uncharacterized protein</fullName>
    </submittedName>
</protein>
<keyword evidence="2" id="KW-1185">Reference proteome</keyword>
<evidence type="ECO:0000313" key="2">
    <source>
        <dbReference type="Proteomes" id="UP001054889"/>
    </source>
</evidence>
<gene>
    <name evidence="1" type="primary">ga24324</name>
    <name evidence="1" type="ORF">PR202_ga24324</name>
</gene>
<dbReference type="GO" id="GO:0005739">
    <property type="term" value="C:mitochondrion"/>
    <property type="evidence" value="ECO:0007669"/>
    <property type="project" value="TreeGrafter"/>
</dbReference>
<dbReference type="PANTHER" id="PTHR33156:SF59">
    <property type="entry name" value="PROTEIN NUCLEAR FUSION DEFECTIVE 6, CHLOROPLASTIC_MITOCHONDRIAL-LIKE"/>
    <property type="match status" value="1"/>
</dbReference>
<organism evidence="1 2">
    <name type="scientific">Eleusine coracana subsp. coracana</name>
    <dbReference type="NCBI Taxonomy" id="191504"/>
    <lineage>
        <taxon>Eukaryota</taxon>
        <taxon>Viridiplantae</taxon>
        <taxon>Streptophyta</taxon>
        <taxon>Embryophyta</taxon>
        <taxon>Tracheophyta</taxon>
        <taxon>Spermatophyta</taxon>
        <taxon>Magnoliopsida</taxon>
        <taxon>Liliopsida</taxon>
        <taxon>Poales</taxon>
        <taxon>Poaceae</taxon>
        <taxon>PACMAD clade</taxon>
        <taxon>Chloridoideae</taxon>
        <taxon>Cynodonteae</taxon>
        <taxon>Eleusininae</taxon>
        <taxon>Eleusine</taxon>
    </lineage>
</organism>
<accession>A0AAV5D886</accession>
<reference evidence="1" key="2">
    <citation type="submission" date="2021-12" db="EMBL/GenBank/DDBJ databases">
        <title>Resequencing data analysis of finger millet.</title>
        <authorList>
            <person name="Hatakeyama M."/>
            <person name="Aluri S."/>
            <person name="Balachadran M.T."/>
            <person name="Sivarajan S.R."/>
            <person name="Poveda L."/>
            <person name="Shimizu-Inatsugi R."/>
            <person name="Schlapbach R."/>
            <person name="Sreeman S.M."/>
            <person name="Shimizu K.K."/>
        </authorList>
    </citation>
    <scope>NUCLEOTIDE SEQUENCE</scope>
</reference>
<dbReference type="PANTHER" id="PTHR33156">
    <property type="entry name" value="OS02G0230000 PROTEIN"/>
    <property type="match status" value="1"/>
</dbReference>
<dbReference type="Proteomes" id="UP001054889">
    <property type="component" value="Unassembled WGS sequence"/>
</dbReference>
<dbReference type="EMBL" id="BQKI01000012">
    <property type="protein sequence ID" value="GJN06581.1"/>
    <property type="molecule type" value="Genomic_DNA"/>
</dbReference>
<sequence length="149" mass="16140">MAAAAAARSLLRSSASLLRAAPARSASSSATRPSLRRGLAPPPRLLRSPVEASFCVESLLPLHSATAAARMKSMLAVPGRSLGWLTEGKIYKLLPSLSPVFLLYKQIESKCVWPKLNNAYHWASKRRATLDCSSCVNICHFTHLSPSRV</sequence>
<dbReference type="AlphaFoldDB" id="A0AAV5D886"/>
<proteinExistence type="predicted"/>
<reference evidence="1" key="1">
    <citation type="journal article" date="2018" name="DNA Res.">
        <title>Multiple hybrid de novo genome assembly of finger millet, an orphan allotetraploid crop.</title>
        <authorList>
            <person name="Hatakeyama M."/>
            <person name="Aluri S."/>
            <person name="Balachadran M.T."/>
            <person name="Sivarajan S.R."/>
            <person name="Patrignani A."/>
            <person name="Gruter S."/>
            <person name="Poveda L."/>
            <person name="Shimizu-Inatsugi R."/>
            <person name="Baeten J."/>
            <person name="Francoijs K.J."/>
            <person name="Nataraja K.N."/>
            <person name="Reddy Y.A.N."/>
            <person name="Phadnis S."/>
            <person name="Ravikumar R.L."/>
            <person name="Schlapbach R."/>
            <person name="Sreeman S.M."/>
            <person name="Shimizu K.K."/>
        </authorList>
    </citation>
    <scope>NUCLEOTIDE SEQUENCE</scope>
</reference>